<dbReference type="InterPro" id="IPR019734">
    <property type="entry name" value="TPR_rpt"/>
</dbReference>
<proteinExistence type="predicted"/>
<feature type="repeat" description="TPR" evidence="1">
    <location>
        <begin position="69"/>
        <end position="102"/>
    </location>
</feature>
<keyword evidence="4" id="KW-1185">Reference proteome</keyword>
<gene>
    <name evidence="3" type="ORF">KOR34_18760</name>
</gene>
<dbReference type="InterPro" id="IPR021457">
    <property type="entry name" value="DUF3108"/>
</dbReference>
<dbReference type="RefSeq" id="WP_146564255.1">
    <property type="nucleotide sequence ID" value="NZ_SIHJ01000001.1"/>
</dbReference>
<dbReference type="SUPFAM" id="SSF48452">
    <property type="entry name" value="TPR-like"/>
    <property type="match status" value="1"/>
</dbReference>
<evidence type="ECO:0000313" key="4">
    <source>
        <dbReference type="Proteomes" id="UP000316714"/>
    </source>
</evidence>
<feature type="signal peptide" evidence="2">
    <location>
        <begin position="1"/>
        <end position="27"/>
    </location>
</feature>
<keyword evidence="2" id="KW-0732">Signal</keyword>
<dbReference type="AlphaFoldDB" id="A0A5C5VFP8"/>
<dbReference type="PROSITE" id="PS50005">
    <property type="entry name" value="TPR"/>
    <property type="match status" value="1"/>
</dbReference>
<feature type="chain" id="PRO_5022907852" evidence="2">
    <location>
        <begin position="28"/>
        <end position="480"/>
    </location>
</feature>
<comment type="caution">
    <text evidence="3">The sequence shown here is derived from an EMBL/GenBank/DDBJ whole genome shotgun (WGS) entry which is preliminary data.</text>
</comment>
<dbReference type="OrthoDB" id="253415at2"/>
<evidence type="ECO:0000313" key="3">
    <source>
        <dbReference type="EMBL" id="TWT36931.1"/>
    </source>
</evidence>
<organism evidence="3 4">
    <name type="scientific">Posidoniimonas corsicana</name>
    <dbReference type="NCBI Taxonomy" id="1938618"/>
    <lineage>
        <taxon>Bacteria</taxon>
        <taxon>Pseudomonadati</taxon>
        <taxon>Planctomycetota</taxon>
        <taxon>Planctomycetia</taxon>
        <taxon>Pirellulales</taxon>
        <taxon>Lacipirellulaceae</taxon>
        <taxon>Posidoniimonas</taxon>
    </lineage>
</organism>
<dbReference type="Pfam" id="PF13174">
    <property type="entry name" value="TPR_6"/>
    <property type="match status" value="1"/>
</dbReference>
<evidence type="ECO:0000256" key="1">
    <source>
        <dbReference type="PROSITE-ProRule" id="PRU00339"/>
    </source>
</evidence>
<dbReference type="Gene3D" id="1.25.40.10">
    <property type="entry name" value="Tetratricopeptide repeat domain"/>
    <property type="match status" value="1"/>
</dbReference>
<dbReference type="EMBL" id="SIHJ01000001">
    <property type="protein sequence ID" value="TWT36931.1"/>
    <property type="molecule type" value="Genomic_DNA"/>
</dbReference>
<dbReference type="Gene3D" id="3.40.1000.10">
    <property type="entry name" value="Mog1/PsbP, alpha/beta/alpha sandwich"/>
    <property type="match status" value="1"/>
</dbReference>
<protein>
    <submittedName>
        <fullName evidence="3">Uncharacterized protein</fullName>
    </submittedName>
</protein>
<keyword evidence="1" id="KW-0802">TPR repeat</keyword>
<dbReference type="Proteomes" id="UP000316714">
    <property type="component" value="Unassembled WGS sequence"/>
</dbReference>
<accession>A0A5C5VFP8</accession>
<dbReference type="Pfam" id="PF11306">
    <property type="entry name" value="DUF3108"/>
    <property type="match status" value="1"/>
</dbReference>
<name>A0A5C5VFP8_9BACT</name>
<reference evidence="3 4" key="1">
    <citation type="submission" date="2019-02" db="EMBL/GenBank/DDBJ databases">
        <title>Deep-cultivation of Planctomycetes and their phenomic and genomic characterization uncovers novel biology.</title>
        <authorList>
            <person name="Wiegand S."/>
            <person name="Jogler M."/>
            <person name="Boedeker C."/>
            <person name="Pinto D."/>
            <person name="Vollmers J."/>
            <person name="Rivas-Marin E."/>
            <person name="Kohn T."/>
            <person name="Peeters S.H."/>
            <person name="Heuer A."/>
            <person name="Rast P."/>
            <person name="Oberbeckmann S."/>
            <person name="Bunk B."/>
            <person name="Jeske O."/>
            <person name="Meyerdierks A."/>
            <person name="Storesund J.E."/>
            <person name="Kallscheuer N."/>
            <person name="Luecker S."/>
            <person name="Lage O.M."/>
            <person name="Pohl T."/>
            <person name="Merkel B.J."/>
            <person name="Hornburger P."/>
            <person name="Mueller R.-W."/>
            <person name="Bruemmer F."/>
            <person name="Labrenz M."/>
            <person name="Spormann A.M."/>
            <person name="Op Den Camp H."/>
            <person name="Overmann J."/>
            <person name="Amann R."/>
            <person name="Jetten M.S.M."/>
            <person name="Mascher T."/>
            <person name="Medema M.H."/>
            <person name="Devos D.P."/>
            <person name="Kaster A.-K."/>
            <person name="Ovreas L."/>
            <person name="Rohde M."/>
            <person name="Galperin M.Y."/>
            <person name="Jogler C."/>
        </authorList>
    </citation>
    <scope>NUCLEOTIDE SEQUENCE [LARGE SCALE GENOMIC DNA]</scope>
    <source>
        <strain evidence="3 4">KOR34</strain>
    </source>
</reference>
<dbReference type="InterPro" id="IPR011990">
    <property type="entry name" value="TPR-like_helical_dom_sf"/>
</dbReference>
<sequence length="480" mass="53137" precursor="true">MLRSRTSAGRPLALIACLVLAAAAAPAATGSELLEKAIYTEETVGDLDQAIEIYQKVVAEGAKSIDAAAEAQFRIGACLEKQGKTQEATKAFQAVVDDYPKATRWVAKAKDRLPGSPKLLATPWGDGDELQFEMKLPTGMGIGCQIYRVAKQPRDGVEAWKCESWQVVTLNGAFGKSRVWADLDTFAPIESHWRHSVLGEADAVYEKDKVVITLAGRSEPVTLESEGPLYDNEQAAEMFRRLPLKEGFKTTPTVISSLTAMAIPLKLSVTKVETIEVPAGKFECFRLHIDDLNQTFWIANDERRNIVRFAAGGVVADLMEVRKATTGESVPLKRDLFTLTLPPEWHTYTPSQSEQDPRTTTWLIDPDATMQSRVEGGELTPIKEKFTTPSDWLKEALKKYRERLVDLTLDDDSIQAVEINGRQAAVAVFEYKEGDKNQKAQRVAVFGDKSAVNLRFSAPTEDFDKWQPAITKIVSSLKVE</sequence>
<evidence type="ECO:0000256" key="2">
    <source>
        <dbReference type="SAM" id="SignalP"/>
    </source>
</evidence>